<dbReference type="PANTHER" id="PTHR31912">
    <property type="entry name" value="IP13529P"/>
    <property type="match status" value="1"/>
</dbReference>
<dbReference type="OMA" id="NERINCF"/>
<evidence type="ECO:0000313" key="1">
    <source>
        <dbReference type="EMBL" id="EZA46632.1"/>
    </source>
</evidence>
<dbReference type="OrthoDB" id="8192078at2759"/>
<keyword evidence="2" id="KW-1185">Reference proteome</keyword>
<evidence type="ECO:0000313" key="2">
    <source>
        <dbReference type="Proteomes" id="UP000053097"/>
    </source>
</evidence>
<dbReference type="AlphaFoldDB" id="A0A026VSG0"/>
<accession>A0A026VSG0</accession>
<organism evidence="1 2">
    <name type="scientific">Ooceraea biroi</name>
    <name type="common">Clonal raider ant</name>
    <name type="synonym">Cerapachys biroi</name>
    <dbReference type="NCBI Taxonomy" id="2015173"/>
    <lineage>
        <taxon>Eukaryota</taxon>
        <taxon>Metazoa</taxon>
        <taxon>Ecdysozoa</taxon>
        <taxon>Arthropoda</taxon>
        <taxon>Hexapoda</taxon>
        <taxon>Insecta</taxon>
        <taxon>Pterygota</taxon>
        <taxon>Neoptera</taxon>
        <taxon>Endopterygota</taxon>
        <taxon>Hymenoptera</taxon>
        <taxon>Apocrita</taxon>
        <taxon>Aculeata</taxon>
        <taxon>Formicoidea</taxon>
        <taxon>Formicidae</taxon>
        <taxon>Dorylinae</taxon>
        <taxon>Ooceraea</taxon>
    </lineage>
</organism>
<dbReference type="Proteomes" id="UP000053097">
    <property type="component" value="Unassembled WGS sequence"/>
</dbReference>
<dbReference type="PANTHER" id="PTHR31912:SF34">
    <property type="entry name" value="NOTOCHORD-RELATED PROTEIN"/>
    <property type="match status" value="1"/>
</dbReference>
<gene>
    <name evidence="1" type="ORF">X777_04173</name>
</gene>
<protein>
    <submittedName>
        <fullName evidence="1">Uncharacterized protein</fullName>
    </submittedName>
</protein>
<dbReference type="EMBL" id="KK108806">
    <property type="protein sequence ID" value="EZA46632.1"/>
    <property type="molecule type" value="Genomic_DNA"/>
</dbReference>
<proteinExistence type="predicted"/>
<name>A0A026VSG0_OOCBI</name>
<sequence length="417" mass="48866">MNECQNTTTLLTSVYHGEMWKSAVLKENEFVIPIALYFDDFEKLIGLPPQYSSNLDDILLLQLHNYQDHKNLGNKILSHIVDEIIDLSINGIIIKIDKEQKVLFRLMFIVGDNLGLNTILGFSKGFNSQYYCRVCKITKKNTPNFVNEEQKYIRTRNDYFNCVINSTFGIKEECVFNKIPNFHILENLSVDPMNDLLEGICRYDISKILNNFINVEQFFTLEIFNERLLLFERRSFHENVPLPFNSESIKTEKIIITASEMYYLINNLSLMISDFIPENNLIWQLYLLLKKIVNISCSHFLTSKCIDLFHLAVSKYLSLHKKLFNIAFKPKHHILLHYAKIMKKSGPLMSSIRFEAKHRQLKNYAKVITSRTNPSYTLAHKHQLKLCYRFVCAKGFSNRLQHDARLIKFTEIQNILI</sequence>
<reference evidence="1 2" key="1">
    <citation type="journal article" date="2014" name="Curr. Biol.">
        <title>The genome of the clonal raider ant Cerapachys biroi.</title>
        <authorList>
            <person name="Oxley P.R."/>
            <person name="Ji L."/>
            <person name="Fetter-Pruneda I."/>
            <person name="McKenzie S.K."/>
            <person name="Li C."/>
            <person name="Hu H."/>
            <person name="Zhang G."/>
            <person name="Kronauer D.J."/>
        </authorList>
    </citation>
    <scope>NUCLEOTIDE SEQUENCE [LARGE SCALE GENOMIC DNA]</scope>
</reference>